<comment type="cofactor">
    <cofactor evidence="2">
        <name>Mg(2+)</name>
        <dbReference type="ChEBI" id="CHEBI:18420"/>
    </cofactor>
</comment>
<dbReference type="GO" id="GO:0050265">
    <property type="term" value="F:RNA uridylyltransferase activity"/>
    <property type="evidence" value="ECO:0007669"/>
    <property type="project" value="UniProtKB-EC"/>
</dbReference>
<dbReference type="SUPFAM" id="SSF81631">
    <property type="entry name" value="PAP/OAS1 substrate-binding domain"/>
    <property type="match status" value="1"/>
</dbReference>
<feature type="domain" description="PAP-associated" evidence="9">
    <location>
        <begin position="419"/>
        <end position="484"/>
    </location>
</feature>
<feature type="region of interest" description="Disordered" evidence="8">
    <location>
        <begin position="603"/>
        <end position="861"/>
    </location>
</feature>
<feature type="compositionally biased region" description="Basic and acidic residues" evidence="8">
    <location>
        <begin position="11"/>
        <end position="32"/>
    </location>
</feature>
<feature type="compositionally biased region" description="Basic and acidic residues" evidence="8">
    <location>
        <begin position="740"/>
        <end position="759"/>
    </location>
</feature>
<dbReference type="PANTHER" id="PTHR12271">
    <property type="entry name" value="POLY A POLYMERASE CID PAP -RELATED"/>
    <property type="match status" value="1"/>
</dbReference>
<feature type="compositionally biased region" description="Acidic residues" evidence="8">
    <location>
        <begin position="760"/>
        <end position="773"/>
    </location>
</feature>
<dbReference type="PANTHER" id="PTHR12271:SF98">
    <property type="entry name" value="RNA EDITING 3' TERMINAL URIDYLYL TRANSFERASE 1"/>
    <property type="match status" value="1"/>
</dbReference>
<evidence type="ECO:0000256" key="8">
    <source>
        <dbReference type="SAM" id="MobiDB-lite"/>
    </source>
</evidence>
<evidence type="ECO:0000256" key="5">
    <source>
        <dbReference type="ARBA" id="ARBA00022723"/>
    </source>
</evidence>
<keyword evidence="10" id="KW-0548">Nucleotidyltransferase</keyword>
<sequence length="1046" mass="119558">MDPQTAPLEINEMHDRNDESLRASENEGRVANEGEGELGEMKEEEKASALKFTCDLCDVPVDRDELDAHLQENHAALLHLCDHYLSDIRDELVQLDTQTEYIKTLAEFVEESVVYLDKGPEAFDIVLRATMQLDRIMRGIYPVTHTFLFGSCVSYGSWDGVGDADFVILHPAQLEEGKNILEDERRAVFAATRKLRDVGFLFEELEPVVRASVPVVRRVQKERPPLHIPQYDDKFKIKYEFKPQRNDIFLKRLIHKVQKMHGIVEESGNCELTASYKSGLDAVAAFRQARRDELENVTWSWRTDCCLPEMFFLDFDVSFRPFGLRNSWLMRLYLMQSPEVRAGAAFLKKWSKRCGINNPIKGFLTSYAVNVLWVSYLLHVAAVEFVDPASVPLLPEKANNVTYLPLLPLQDPSYSSLRLGELLIGFFHHYSNFAWNARVVSLRVPGGSVCRSELKWTIEWEVVAPRPRDRVWYRLCVEDPYEADRNLGRHLSPAKAAFVHAQFPRALQHVRRGTPEKLLVDVRRNAAAALSAIVHRAVYGEGVETMPLADAHNFFTARVNAAGGFDGPSDGEELLGYYEVSRSLRSLCNELEAVAEARTLTRRLRKPRTRVRRRNRHRTKHDETTNGGGGKEIEQTDTEATEMKATHATESKLQEENETASELKTSTGSESKDREKDDNKEIDDKEDDVNEAKPDDDDGNKSLSKKAKHRDMKDTVKENNNNNNEEKACNDEDIINQADDTNRKESEDRDNDDNKKSNDKEDDINEDNHDDDDGNKSLSKKAKHRDMKDTVKENNNNNNEEKACNDEDIMNQADDTNRKESEDRDNDDDKKSNDKEDDINEDNHDDDGDDDDHDDGKSDNDDKERILLSLHACFLETEEKMRLAGRLGIPADDVPGAVRGAYFFAYDRAFYTLEEKETFERHADAILQVFSDSSKTNENVYMALQRQIPTVLRDDALILELLDAHSKHELLAIDKKKAPLQPVVRSKPTDVKKARHSTRVQRASHYSDGVCSECNRKDVRVWPTTDRVHDPGMYCDSCWRVYENSG</sequence>
<dbReference type="GO" id="GO:0031123">
    <property type="term" value="P:RNA 3'-end processing"/>
    <property type="evidence" value="ECO:0007669"/>
    <property type="project" value="TreeGrafter"/>
</dbReference>
<dbReference type="Gene3D" id="1.10.1410.10">
    <property type="match status" value="1"/>
</dbReference>
<name>A0A1X0NKT1_9TRYP</name>
<reference evidence="10 11" key="1">
    <citation type="submission" date="2017-03" db="EMBL/GenBank/DDBJ databases">
        <title>An alternative strategy for trypanosome survival in the mammalian bloodstream revealed through genome and transcriptome analysis of the ubiquitous bovine parasite Trypanosoma (Megatrypanum) theileri.</title>
        <authorList>
            <person name="Kelly S."/>
            <person name="Ivens A."/>
            <person name="Mott A."/>
            <person name="O'Neill E."/>
            <person name="Emms D."/>
            <person name="Macleod O."/>
            <person name="Voorheis P."/>
            <person name="Matthews J."/>
            <person name="Matthews K."/>
            <person name="Carrington M."/>
        </authorList>
    </citation>
    <scope>NUCLEOTIDE SEQUENCE [LARGE SCALE GENOMIC DNA]</scope>
    <source>
        <strain evidence="10">Edinburgh</strain>
    </source>
</reference>
<evidence type="ECO:0000256" key="2">
    <source>
        <dbReference type="ARBA" id="ARBA00001946"/>
    </source>
</evidence>
<keyword evidence="11" id="KW-1185">Reference proteome</keyword>
<dbReference type="EC" id="2.7.7.52" evidence="3"/>
<feature type="compositionally biased region" description="Basic residues" evidence="8">
    <location>
        <begin position="603"/>
        <end position="619"/>
    </location>
</feature>
<dbReference type="VEuPathDB" id="TriTrypDB:TM35_000371640"/>
<keyword evidence="5" id="KW-0479">Metal-binding</keyword>
<accession>A0A1X0NKT1</accession>
<dbReference type="GO" id="GO:0046872">
    <property type="term" value="F:metal ion binding"/>
    <property type="evidence" value="ECO:0007669"/>
    <property type="project" value="UniProtKB-KW"/>
</dbReference>
<evidence type="ECO:0000313" key="10">
    <source>
        <dbReference type="EMBL" id="ORC85191.1"/>
    </source>
</evidence>
<feature type="region of interest" description="Disordered" evidence="8">
    <location>
        <begin position="1"/>
        <end position="43"/>
    </location>
</feature>
<feature type="compositionally biased region" description="Acidic residues" evidence="8">
    <location>
        <begin position="684"/>
        <end position="698"/>
    </location>
</feature>
<feature type="compositionally biased region" description="Polar residues" evidence="8">
    <location>
        <begin position="660"/>
        <end position="669"/>
    </location>
</feature>
<evidence type="ECO:0000256" key="7">
    <source>
        <dbReference type="ARBA" id="ARBA00049105"/>
    </source>
</evidence>
<comment type="catalytic activity">
    <reaction evidence="7">
        <text>RNA(n) + UTP = RNA(n)-3'-uridine ribonucleotide + diphosphate</text>
        <dbReference type="Rhea" id="RHEA:14785"/>
        <dbReference type="Rhea" id="RHEA-COMP:14527"/>
        <dbReference type="Rhea" id="RHEA-COMP:17348"/>
        <dbReference type="ChEBI" id="CHEBI:33019"/>
        <dbReference type="ChEBI" id="CHEBI:46398"/>
        <dbReference type="ChEBI" id="CHEBI:140395"/>
        <dbReference type="ChEBI" id="CHEBI:173116"/>
        <dbReference type="EC" id="2.7.7.52"/>
    </reaction>
</comment>
<dbReference type="OrthoDB" id="2274644at2759"/>
<dbReference type="Gene3D" id="3.30.460.50">
    <property type="match status" value="1"/>
</dbReference>
<dbReference type="RefSeq" id="XP_028879257.1">
    <property type="nucleotide sequence ID" value="XM_029029464.1"/>
</dbReference>
<gene>
    <name evidence="10" type="ORF">TM35_000371640</name>
</gene>
<evidence type="ECO:0000259" key="9">
    <source>
        <dbReference type="Pfam" id="PF03828"/>
    </source>
</evidence>
<protein>
    <recommendedName>
        <fullName evidence="3">RNA uridylyltransferase</fullName>
        <ecNumber evidence="3">2.7.7.52</ecNumber>
    </recommendedName>
</protein>
<dbReference type="Pfam" id="PF03828">
    <property type="entry name" value="PAP_assoc"/>
    <property type="match status" value="1"/>
</dbReference>
<dbReference type="SUPFAM" id="SSF81301">
    <property type="entry name" value="Nucleotidyltransferase"/>
    <property type="match status" value="1"/>
</dbReference>
<feature type="compositionally biased region" description="Acidic residues" evidence="8">
    <location>
        <begin position="835"/>
        <end position="853"/>
    </location>
</feature>
<dbReference type="InterPro" id="IPR002058">
    <property type="entry name" value="PAP_assoc"/>
</dbReference>
<dbReference type="Proteomes" id="UP000192257">
    <property type="component" value="Unassembled WGS sequence"/>
</dbReference>
<feature type="compositionally biased region" description="Basic and acidic residues" evidence="8">
    <location>
        <begin position="641"/>
        <end position="655"/>
    </location>
</feature>
<dbReference type="EMBL" id="NBCO01000037">
    <property type="protein sequence ID" value="ORC85191.1"/>
    <property type="molecule type" value="Genomic_DNA"/>
</dbReference>
<feature type="compositionally biased region" description="Basic and acidic residues" evidence="8">
    <location>
        <begin position="670"/>
        <end position="683"/>
    </location>
</feature>
<proteinExistence type="predicted"/>
<comment type="caution">
    <text evidence="10">The sequence shown here is derived from an EMBL/GenBank/DDBJ whole genome shotgun (WGS) entry which is preliminary data.</text>
</comment>
<comment type="cofactor">
    <cofactor evidence="1">
        <name>Mn(2+)</name>
        <dbReference type="ChEBI" id="CHEBI:29035"/>
    </cofactor>
</comment>
<dbReference type="InterPro" id="IPR043519">
    <property type="entry name" value="NT_sf"/>
</dbReference>
<organism evidence="10 11">
    <name type="scientific">Trypanosoma theileri</name>
    <dbReference type="NCBI Taxonomy" id="67003"/>
    <lineage>
        <taxon>Eukaryota</taxon>
        <taxon>Discoba</taxon>
        <taxon>Euglenozoa</taxon>
        <taxon>Kinetoplastea</taxon>
        <taxon>Metakinetoplastina</taxon>
        <taxon>Trypanosomatida</taxon>
        <taxon>Trypanosomatidae</taxon>
        <taxon>Trypanosoma</taxon>
    </lineage>
</organism>
<dbReference type="GeneID" id="39989244"/>
<evidence type="ECO:0000256" key="6">
    <source>
        <dbReference type="ARBA" id="ARBA00022842"/>
    </source>
</evidence>
<evidence type="ECO:0000256" key="1">
    <source>
        <dbReference type="ARBA" id="ARBA00001936"/>
    </source>
</evidence>
<evidence type="ECO:0000313" key="11">
    <source>
        <dbReference type="Proteomes" id="UP000192257"/>
    </source>
</evidence>
<evidence type="ECO:0000256" key="4">
    <source>
        <dbReference type="ARBA" id="ARBA00022679"/>
    </source>
</evidence>
<dbReference type="AlphaFoldDB" id="A0A1X0NKT1"/>
<evidence type="ECO:0000256" key="3">
    <source>
        <dbReference type="ARBA" id="ARBA00012472"/>
    </source>
</evidence>
<dbReference type="Gene3D" id="3.30.70.1970">
    <property type="match status" value="1"/>
</dbReference>
<keyword evidence="4 10" id="KW-0808">Transferase</keyword>
<dbReference type="GO" id="GO:0005737">
    <property type="term" value="C:cytoplasm"/>
    <property type="evidence" value="ECO:0007669"/>
    <property type="project" value="UniProtKB-ARBA"/>
</dbReference>
<feature type="compositionally biased region" description="Basic and acidic residues" evidence="8">
    <location>
        <begin position="815"/>
        <end position="834"/>
    </location>
</feature>
<keyword evidence="6" id="KW-0460">Magnesium</keyword>